<dbReference type="eggNOG" id="arCOG08343">
    <property type="taxonomic scope" value="Archaea"/>
</dbReference>
<keyword evidence="2" id="KW-1185">Reference proteome</keyword>
<dbReference type="EMBL" id="CP000077">
    <property type="protein sequence ID" value="AAY79857.1"/>
    <property type="molecule type" value="Genomic_DNA"/>
</dbReference>
<evidence type="ECO:0000313" key="1">
    <source>
        <dbReference type="EMBL" id="AAY79857.1"/>
    </source>
</evidence>
<dbReference type="KEGG" id="sai:Saci_0445"/>
<accession>Q4JBH2</accession>
<gene>
    <name evidence="1" type="ordered locus">Saci_0445</name>
</gene>
<organism evidence="1 2">
    <name type="scientific">Sulfolobus acidocaldarius (strain ATCC 33909 / DSM 639 / JCM 8929 / NBRC 15157 / NCIMB 11770)</name>
    <dbReference type="NCBI Taxonomy" id="330779"/>
    <lineage>
        <taxon>Archaea</taxon>
        <taxon>Thermoproteota</taxon>
        <taxon>Thermoprotei</taxon>
        <taxon>Sulfolobales</taxon>
        <taxon>Sulfolobaceae</taxon>
        <taxon>Sulfolobus</taxon>
    </lineage>
</organism>
<reference evidence="1 2" key="1">
    <citation type="journal article" date="2005" name="J. Bacteriol.">
        <title>The genome of Sulfolobus acidocaldarius, a model organism of the Crenarchaeota.</title>
        <authorList>
            <person name="Chen L."/>
            <person name="Brugger K."/>
            <person name="Skovgaard M."/>
            <person name="Redder P."/>
            <person name="She Q."/>
            <person name="Torarinsson E."/>
            <person name="Greve B."/>
            <person name="Awayez M."/>
            <person name="Zibat A."/>
            <person name="Klenk H.-P."/>
            <person name="Garrett R.A."/>
        </authorList>
    </citation>
    <scope>NUCLEOTIDE SEQUENCE [LARGE SCALE GENOMIC DNA]</scope>
    <source>
        <strain evidence="2">ATCC 33909 / DSM 639 / JCM 8929 / NBRC 15157 / NCIMB 11770</strain>
    </source>
</reference>
<dbReference type="PATRIC" id="fig|330779.12.peg.442"/>
<name>Q4JBH2_SULAC</name>
<dbReference type="HOGENOM" id="CLU_2783801_0_0_2"/>
<dbReference type="AlphaFoldDB" id="Q4JBH2"/>
<evidence type="ECO:0000313" key="2">
    <source>
        <dbReference type="Proteomes" id="UP000001018"/>
    </source>
</evidence>
<dbReference type="Proteomes" id="UP000001018">
    <property type="component" value="Chromosome"/>
</dbReference>
<protein>
    <submittedName>
        <fullName evidence="1">Conserved protein</fullName>
    </submittedName>
</protein>
<dbReference type="Pfam" id="PF21128">
    <property type="entry name" value="WHD_MCM4"/>
    <property type="match status" value="1"/>
</dbReference>
<sequence>MYYAMGKEDLKAEILKIIEENRQGITSTQIRDILMEKGIQFNMVEFREILADLVREGKIKKEPDYEKKKFLFKI</sequence>
<proteinExistence type="predicted"/>